<dbReference type="EMBL" id="JAESWC010000019">
    <property type="protein sequence ID" value="MBL4938409.1"/>
    <property type="molecule type" value="Genomic_DNA"/>
</dbReference>
<evidence type="ECO:0000313" key="1">
    <source>
        <dbReference type="EMBL" id="MBL4938409.1"/>
    </source>
</evidence>
<dbReference type="RefSeq" id="WP_202751150.1">
    <property type="nucleotide sequence ID" value="NZ_JAESWC010000019.1"/>
</dbReference>
<reference evidence="1 2" key="1">
    <citation type="submission" date="2021-01" db="EMBL/GenBank/DDBJ databases">
        <title>Genome public.</title>
        <authorList>
            <person name="Liu C."/>
            <person name="Sun Q."/>
        </authorList>
    </citation>
    <scope>NUCLEOTIDE SEQUENCE [LARGE SCALE GENOMIC DNA]</scope>
    <source>
        <strain evidence="1 2">YIM B02515</strain>
    </source>
</reference>
<evidence type="ECO:0000313" key="2">
    <source>
        <dbReference type="Proteomes" id="UP000632377"/>
    </source>
</evidence>
<comment type="caution">
    <text evidence="1">The sequence shown here is derived from an EMBL/GenBank/DDBJ whole genome shotgun (WGS) entry which is preliminary data.</text>
</comment>
<dbReference type="Pfam" id="PF03698">
    <property type="entry name" value="UPF0180"/>
    <property type="match status" value="1"/>
</dbReference>
<keyword evidence="2" id="KW-1185">Reference proteome</keyword>
<gene>
    <name evidence="1" type="ORF">JK636_22105</name>
</gene>
<accession>A0ABS1TGA5</accession>
<sequence>MTICISEELDNIKEELINRGYNVVNDANISCDVIICNLKNGGLVNLNVQGNIKREGTLVIDSGSKNIDEIEYILNNRVYSSLF</sequence>
<dbReference type="Proteomes" id="UP000632377">
    <property type="component" value="Unassembled WGS sequence"/>
</dbReference>
<proteinExistence type="predicted"/>
<name>A0ABS1TGA5_9CLOT</name>
<dbReference type="InterPro" id="IPR005370">
    <property type="entry name" value="UPF0180"/>
</dbReference>
<organism evidence="1 2">
    <name type="scientific">Clostridium rhizosphaerae</name>
    <dbReference type="NCBI Taxonomy" id="2803861"/>
    <lineage>
        <taxon>Bacteria</taxon>
        <taxon>Bacillati</taxon>
        <taxon>Bacillota</taxon>
        <taxon>Clostridia</taxon>
        <taxon>Eubacteriales</taxon>
        <taxon>Clostridiaceae</taxon>
        <taxon>Clostridium</taxon>
    </lineage>
</organism>
<protein>
    <submittedName>
        <fullName evidence="1">YkuS family protein</fullName>
    </submittedName>
</protein>